<name>A0AAP9ERD7_GLUTH</name>
<dbReference type="AlphaFoldDB" id="A0AAP9ERD7"/>
<protein>
    <recommendedName>
        <fullName evidence="4">DUF1700 domain-containing protein</fullName>
    </recommendedName>
</protein>
<keyword evidence="1" id="KW-0472">Membrane</keyword>
<dbReference type="RefSeq" id="WP_148620072.1">
    <property type="nucleotide sequence ID" value="NZ_CP043043.1"/>
</dbReference>
<evidence type="ECO:0008006" key="4">
    <source>
        <dbReference type="Google" id="ProtNLM"/>
    </source>
</evidence>
<proteinExistence type="predicted"/>
<dbReference type="EMBL" id="CP043043">
    <property type="protein sequence ID" value="QEH95875.1"/>
    <property type="molecule type" value="Genomic_DNA"/>
</dbReference>
<keyword evidence="1" id="KW-1133">Transmembrane helix</keyword>
<accession>A0AAP9ERD7</accession>
<feature type="transmembrane region" description="Helical" evidence="1">
    <location>
        <begin position="168"/>
        <end position="193"/>
    </location>
</feature>
<sequence length="208" mass="22645">MTPVRAPLYGWKDSDLLSLPIERYLHEFRGGLLSLPESERDLIVAEVRAQVAGQARLGDCEALALLKRLGKPEKLAARFTIRHELSVGVQQSNPVALLWVLLRLAGGSLLAFTGGSVVIIFGLTGFLLAAMPVLRVFVPQYLFTLNGDLFSITVTTDGASKDASPLSWTAAIVSSGIGIVLIVLTILLLRVLGEVLLRDFRRKTRILD</sequence>
<dbReference type="Proteomes" id="UP000323560">
    <property type="component" value="Chromosome"/>
</dbReference>
<evidence type="ECO:0000256" key="1">
    <source>
        <dbReference type="SAM" id="Phobius"/>
    </source>
</evidence>
<evidence type="ECO:0000313" key="3">
    <source>
        <dbReference type="Proteomes" id="UP000323560"/>
    </source>
</evidence>
<evidence type="ECO:0000313" key="2">
    <source>
        <dbReference type="EMBL" id="QEH95875.1"/>
    </source>
</evidence>
<reference evidence="2 3" key="1">
    <citation type="submission" date="2019-08" db="EMBL/GenBank/DDBJ databases">
        <title>Gluconobacter frateurii HD924 genome.</title>
        <authorList>
            <person name="Liu Y."/>
            <person name="Zhang P."/>
        </authorList>
    </citation>
    <scope>NUCLEOTIDE SEQUENCE [LARGE SCALE GENOMIC DNA]</scope>
    <source>
        <strain evidence="2 3">HD924</strain>
    </source>
</reference>
<dbReference type="KEGG" id="gti:FXF46_05965"/>
<feature type="transmembrane region" description="Helical" evidence="1">
    <location>
        <begin position="109"/>
        <end position="134"/>
    </location>
</feature>
<keyword evidence="1" id="KW-0812">Transmembrane</keyword>
<gene>
    <name evidence="2" type="ORF">FXF46_05965</name>
</gene>
<organism evidence="2 3">
    <name type="scientific">Gluconobacter thailandicus</name>
    <dbReference type="NCBI Taxonomy" id="257438"/>
    <lineage>
        <taxon>Bacteria</taxon>
        <taxon>Pseudomonadati</taxon>
        <taxon>Pseudomonadota</taxon>
        <taxon>Alphaproteobacteria</taxon>
        <taxon>Acetobacterales</taxon>
        <taxon>Acetobacteraceae</taxon>
        <taxon>Gluconobacter</taxon>
    </lineage>
</organism>
<dbReference type="Pfam" id="PF22564">
    <property type="entry name" value="HAAS"/>
    <property type="match status" value="1"/>
</dbReference>